<accession>A0AAN8EWR4</accession>
<gene>
    <name evidence="1" type="ORF">OHC33_011219</name>
</gene>
<name>A0AAN8EWR4_9EURO</name>
<dbReference type="EMBL" id="JAKLMC020000072">
    <property type="protein sequence ID" value="KAK5947756.1"/>
    <property type="molecule type" value="Genomic_DNA"/>
</dbReference>
<dbReference type="Proteomes" id="UP001316803">
    <property type="component" value="Unassembled WGS sequence"/>
</dbReference>
<organism evidence="1 2">
    <name type="scientific">Knufia fluminis</name>
    <dbReference type="NCBI Taxonomy" id="191047"/>
    <lineage>
        <taxon>Eukaryota</taxon>
        <taxon>Fungi</taxon>
        <taxon>Dikarya</taxon>
        <taxon>Ascomycota</taxon>
        <taxon>Pezizomycotina</taxon>
        <taxon>Eurotiomycetes</taxon>
        <taxon>Chaetothyriomycetidae</taxon>
        <taxon>Chaetothyriales</taxon>
        <taxon>Trichomeriaceae</taxon>
        <taxon>Knufia</taxon>
    </lineage>
</organism>
<reference evidence="1 2" key="1">
    <citation type="submission" date="2022-12" db="EMBL/GenBank/DDBJ databases">
        <title>Genomic features and morphological characterization of a novel Knufia sp. strain isolated from spacecraft assembly facility.</title>
        <authorList>
            <person name="Teixeira M."/>
            <person name="Chander A.M."/>
            <person name="Stajich J.E."/>
            <person name="Venkateswaran K."/>
        </authorList>
    </citation>
    <scope>NUCLEOTIDE SEQUENCE [LARGE SCALE GENOMIC DNA]</scope>
    <source>
        <strain evidence="1 2">FJI-L2-BK-P2</strain>
    </source>
</reference>
<sequence length="276" mass="31157">MAIRSVEEIKRVLDEIHQQLKTDKQLSKSIPFTLRVKSTKDRWGSVLQYAGPDPETASLLKVRRDEWTANPELFVSMMEIVPLISDPVVHIVYQCSRFDRVGAWAEMLRRCFCIVLSQLQKQFRLNAEFVAAQLREVEPHSRVEGKDVSQLQDAGSRYEALEASLGKGVTFVLGVAHARQLWELRIPKTGEGREKAIQHLKSKGIVALARENQDLRTAVFDYLLRQVDSLTMATATANQNLNPSLCMQGLPVYAVPVHVQPTMSDGLNGWGDRLYS</sequence>
<proteinExistence type="predicted"/>
<protein>
    <submittedName>
        <fullName evidence="1">Uncharacterized protein</fullName>
    </submittedName>
</protein>
<evidence type="ECO:0000313" key="2">
    <source>
        <dbReference type="Proteomes" id="UP001316803"/>
    </source>
</evidence>
<comment type="caution">
    <text evidence="1">The sequence shown here is derived from an EMBL/GenBank/DDBJ whole genome shotgun (WGS) entry which is preliminary data.</text>
</comment>
<evidence type="ECO:0000313" key="1">
    <source>
        <dbReference type="EMBL" id="KAK5947756.1"/>
    </source>
</evidence>
<dbReference type="AlphaFoldDB" id="A0AAN8EWR4"/>
<keyword evidence="2" id="KW-1185">Reference proteome</keyword>